<dbReference type="Gene3D" id="3.30.360.10">
    <property type="entry name" value="Dihydrodipicolinate Reductase, domain 2"/>
    <property type="match status" value="1"/>
</dbReference>
<dbReference type="InterPro" id="IPR000683">
    <property type="entry name" value="Gfo/Idh/MocA-like_OxRdtase_N"/>
</dbReference>
<dbReference type="Pfam" id="PF01408">
    <property type="entry name" value="GFO_IDH_MocA"/>
    <property type="match status" value="1"/>
</dbReference>
<dbReference type="Pfam" id="PF19051">
    <property type="entry name" value="GFO_IDH_MocA_C2"/>
    <property type="match status" value="2"/>
</dbReference>
<dbReference type="InterPro" id="IPR050463">
    <property type="entry name" value="Gfo/Idh/MocA_oxidrdct_glycsds"/>
</dbReference>
<evidence type="ECO:0000259" key="1">
    <source>
        <dbReference type="Pfam" id="PF01408"/>
    </source>
</evidence>
<dbReference type="PANTHER" id="PTHR43818">
    <property type="entry name" value="BCDNA.GH03377"/>
    <property type="match status" value="1"/>
</dbReference>
<reference evidence="3" key="1">
    <citation type="submission" date="2021-06" db="EMBL/GenBank/DDBJ databases">
        <title>44 bacteria genomes isolated from Dapeng, Shenzhen.</title>
        <authorList>
            <person name="Zheng W."/>
            <person name="Yu S."/>
            <person name="Huang Y."/>
        </authorList>
    </citation>
    <scope>NUCLEOTIDE SEQUENCE</scope>
    <source>
        <strain evidence="3">DP5N28-2</strain>
    </source>
</reference>
<dbReference type="AlphaFoldDB" id="A0A953L9A6"/>
<dbReference type="EMBL" id="JAHVHU010000005">
    <property type="protein sequence ID" value="MBY5957418.1"/>
    <property type="molecule type" value="Genomic_DNA"/>
</dbReference>
<evidence type="ECO:0000259" key="2">
    <source>
        <dbReference type="Pfam" id="PF19051"/>
    </source>
</evidence>
<protein>
    <submittedName>
        <fullName evidence="3">Gfo/Idh/MocA family oxidoreductase</fullName>
    </submittedName>
</protein>
<sequence>MKRRKFVKHSGMTLAAGSLFSGSAWTSFLQKKRKTAPNDKIQIGLIGCNGMGFSDLSSLLKLPETECIALCDVDQRVLDRRTADLEKNGLKKPAQYTDYRKMLENKDIDVVVIGTPDHWHCLQLTDALDAGKDIYCEKPIANSIHECDVMLDKVNSSDRMVQIGQWQRSQKHFNDAIQYVRSGKLGKIREVKVWSFQGWMKPVPFKPNTPVPEGVDYAMWLGPAPQRPFNENRFHFNFRWFWDYAGGMMTDWGVHLMDYGIYGMNVVYPKSVMAIGGKYGYPDTAEETPDTMQTVYDYGDFSMLWEHGTGINSGNFGMNHGIGFIGNDGTLALNRSGWKVMPEQEGGKDKIEAIDWNPSVDNGLDLNTANFIDVVKSRDASALNTPMQVGYDAAVVCHMGNIALKSNEKVHWDDKKHKFKEKSANKLLAADYHNGWKMPR</sequence>
<dbReference type="RefSeq" id="WP_222578940.1">
    <property type="nucleotide sequence ID" value="NZ_JAHVHU010000005.1"/>
</dbReference>
<keyword evidence="4" id="KW-1185">Reference proteome</keyword>
<comment type="caution">
    <text evidence="3">The sequence shown here is derived from an EMBL/GenBank/DDBJ whole genome shotgun (WGS) entry which is preliminary data.</text>
</comment>
<evidence type="ECO:0000313" key="4">
    <source>
        <dbReference type="Proteomes" id="UP000753961"/>
    </source>
</evidence>
<dbReference type="SUPFAM" id="SSF51735">
    <property type="entry name" value="NAD(P)-binding Rossmann-fold domains"/>
    <property type="match status" value="1"/>
</dbReference>
<organism evidence="3 4">
    <name type="scientific">Membranihabitans marinus</name>
    <dbReference type="NCBI Taxonomy" id="1227546"/>
    <lineage>
        <taxon>Bacteria</taxon>
        <taxon>Pseudomonadati</taxon>
        <taxon>Bacteroidota</taxon>
        <taxon>Saprospiria</taxon>
        <taxon>Saprospirales</taxon>
        <taxon>Saprospiraceae</taxon>
        <taxon>Membranihabitans</taxon>
    </lineage>
</organism>
<feature type="domain" description="Gfo/Idh/MocA-like oxidoreductase bacterial type C-terminal" evidence="2">
    <location>
        <begin position="367"/>
        <end position="437"/>
    </location>
</feature>
<dbReference type="InterPro" id="IPR036291">
    <property type="entry name" value="NAD(P)-bd_dom_sf"/>
</dbReference>
<dbReference type="Gene3D" id="3.40.50.720">
    <property type="entry name" value="NAD(P)-binding Rossmann-like Domain"/>
    <property type="match status" value="1"/>
</dbReference>
<dbReference type="Proteomes" id="UP000753961">
    <property type="component" value="Unassembled WGS sequence"/>
</dbReference>
<proteinExistence type="predicted"/>
<name>A0A953L9A6_9BACT</name>
<dbReference type="GO" id="GO:0000166">
    <property type="term" value="F:nucleotide binding"/>
    <property type="evidence" value="ECO:0007669"/>
    <property type="project" value="InterPro"/>
</dbReference>
<dbReference type="PANTHER" id="PTHR43818:SF5">
    <property type="entry name" value="OXIDOREDUCTASE FAMILY PROTEIN"/>
    <property type="match status" value="1"/>
</dbReference>
<gene>
    <name evidence="3" type="ORF">KUV50_04670</name>
</gene>
<feature type="domain" description="Gfo/Idh/MocA-like oxidoreductase bacterial type C-terminal" evidence="2">
    <location>
        <begin position="207"/>
        <end position="259"/>
    </location>
</feature>
<evidence type="ECO:0000313" key="3">
    <source>
        <dbReference type="EMBL" id="MBY5957418.1"/>
    </source>
</evidence>
<dbReference type="SUPFAM" id="SSF55347">
    <property type="entry name" value="Glyceraldehyde-3-phosphate dehydrogenase-like, C-terminal domain"/>
    <property type="match status" value="1"/>
</dbReference>
<accession>A0A953L9A6</accession>
<dbReference type="InterPro" id="IPR043906">
    <property type="entry name" value="Gfo/Idh/MocA_OxRdtase_bact_C"/>
</dbReference>
<feature type="domain" description="Gfo/Idh/MocA-like oxidoreductase N-terminal" evidence="1">
    <location>
        <begin position="41"/>
        <end position="164"/>
    </location>
</feature>